<evidence type="ECO:0000313" key="3">
    <source>
        <dbReference type="Proteomes" id="UP001219355"/>
    </source>
</evidence>
<accession>A0AAF0DCF6</accession>
<feature type="region of interest" description="Disordered" evidence="1">
    <location>
        <begin position="64"/>
        <end position="86"/>
    </location>
</feature>
<gene>
    <name evidence="2" type="ORF">PRK78_000409</name>
</gene>
<dbReference type="Proteomes" id="UP001219355">
    <property type="component" value="Chromosome 1"/>
</dbReference>
<proteinExistence type="predicted"/>
<dbReference type="EMBL" id="CP120627">
    <property type="protein sequence ID" value="WEW54982.1"/>
    <property type="molecule type" value="Genomic_DNA"/>
</dbReference>
<protein>
    <submittedName>
        <fullName evidence="2">Uncharacterized protein</fullName>
    </submittedName>
</protein>
<evidence type="ECO:0000313" key="2">
    <source>
        <dbReference type="EMBL" id="WEW54982.1"/>
    </source>
</evidence>
<name>A0AAF0DCF6_9EURO</name>
<dbReference type="AlphaFoldDB" id="A0AAF0DCF6"/>
<evidence type="ECO:0000256" key="1">
    <source>
        <dbReference type="SAM" id="MobiDB-lite"/>
    </source>
</evidence>
<reference evidence="2" key="1">
    <citation type="submission" date="2023-03" db="EMBL/GenBank/DDBJ databases">
        <title>Emydomyces testavorans Genome Sequence.</title>
        <authorList>
            <person name="Hoyer L."/>
        </authorList>
    </citation>
    <scope>NUCLEOTIDE SEQUENCE</scope>
    <source>
        <strain evidence="2">16-2883</strain>
    </source>
</reference>
<organism evidence="2 3">
    <name type="scientific">Emydomyces testavorans</name>
    <dbReference type="NCBI Taxonomy" id="2070801"/>
    <lineage>
        <taxon>Eukaryota</taxon>
        <taxon>Fungi</taxon>
        <taxon>Dikarya</taxon>
        <taxon>Ascomycota</taxon>
        <taxon>Pezizomycotina</taxon>
        <taxon>Eurotiomycetes</taxon>
        <taxon>Eurotiomycetidae</taxon>
        <taxon>Onygenales</taxon>
        <taxon>Nannizziopsiaceae</taxon>
        <taxon>Emydomyces</taxon>
    </lineage>
</organism>
<keyword evidence="3" id="KW-1185">Reference proteome</keyword>
<sequence length="369" mass="42618">MISETGFLKKSDKRMKGQVIPEFKAEASQRPVQRWDSEKEKLYADSMSDEDKWDILRDTIREADEESEPEEVRISFPDSTSGKKSEVDRISIHNKHSEDLEVRKAVPKSNNRRYLARVCGNNDKFFQFLKARSKTSLLAVSMETLVDLVDDSTALLLRTLNERDFGTIGSFLLTGEYPPILIECRGGRHPLGNQQPPPGTITYYLEGLVTKREYEQELIRCGEVYNLAHKLKLPRLKMVIIRKLKFGFLDLEQRHIVKIADSIFSSIGKDWNEPYVPRYATEELFNGRYEREMEPMRAFLVDYFASKLASVSISMNEEFKSLLRRYPDLRAGILVRAAERAVDQCESWSTAIEVRTKNVQDSNDRSTAR</sequence>